<protein>
    <submittedName>
        <fullName evidence="3">CSON006614 protein</fullName>
    </submittedName>
</protein>
<reference evidence="3" key="2">
    <citation type="submission" date="2018-07" db="EMBL/GenBank/DDBJ databases">
        <authorList>
            <person name="Quirk P.G."/>
            <person name="Krulwich T.A."/>
        </authorList>
    </citation>
    <scope>NUCLEOTIDE SEQUENCE</scope>
</reference>
<gene>
    <name evidence="3" type="primary">CSON006614</name>
</gene>
<proteinExistence type="predicted"/>
<sequence>MEKGKFNVNDITVIENCVYQDSEIKLDCNVLDSSGTQVPKNINLNSKESNLLQNSGLKEITNHLYYPKPMELKRKRKAPAFPSAISSGAWREMYEQREVLKKLKAEPKQRGRPKRKLDSQDEVSSKKVKLLENKENEL</sequence>
<dbReference type="AlphaFoldDB" id="A0A336MV18"/>
<evidence type="ECO:0000256" key="1">
    <source>
        <dbReference type="SAM" id="MobiDB-lite"/>
    </source>
</evidence>
<accession>A0A336MV18</accession>
<reference evidence="2" key="1">
    <citation type="submission" date="2018-04" db="EMBL/GenBank/DDBJ databases">
        <authorList>
            <person name="Go L.Y."/>
            <person name="Mitchell J.A."/>
        </authorList>
    </citation>
    <scope>NUCLEOTIDE SEQUENCE</scope>
    <source>
        <tissue evidence="2">Whole organism</tissue>
    </source>
</reference>
<evidence type="ECO:0000313" key="3">
    <source>
        <dbReference type="EMBL" id="SSX33555.1"/>
    </source>
</evidence>
<dbReference type="EMBL" id="UFQT01002482">
    <property type="protein sequence ID" value="SSX33555.1"/>
    <property type="molecule type" value="Genomic_DNA"/>
</dbReference>
<dbReference type="EMBL" id="UFQS01002482">
    <property type="protein sequence ID" value="SSX14139.1"/>
    <property type="molecule type" value="Genomic_DNA"/>
</dbReference>
<name>A0A336MV18_CULSO</name>
<feature type="region of interest" description="Disordered" evidence="1">
    <location>
        <begin position="103"/>
        <end position="138"/>
    </location>
</feature>
<organism evidence="3">
    <name type="scientific">Culicoides sonorensis</name>
    <name type="common">Biting midge</name>
    <dbReference type="NCBI Taxonomy" id="179676"/>
    <lineage>
        <taxon>Eukaryota</taxon>
        <taxon>Metazoa</taxon>
        <taxon>Ecdysozoa</taxon>
        <taxon>Arthropoda</taxon>
        <taxon>Hexapoda</taxon>
        <taxon>Insecta</taxon>
        <taxon>Pterygota</taxon>
        <taxon>Neoptera</taxon>
        <taxon>Endopterygota</taxon>
        <taxon>Diptera</taxon>
        <taxon>Nematocera</taxon>
        <taxon>Chironomoidea</taxon>
        <taxon>Ceratopogonidae</taxon>
        <taxon>Ceratopogoninae</taxon>
        <taxon>Culicoides</taxon>
        <taxon>Monoculicoides</taxon>
    </lineage>
</organism>
<dbReference type="VEuPathDB" id="VectorBase:CSON006614"/>
<feature type="compositionally biased region" description="Basic and acidic residues" evidence="1">
    <location>
        <begin position="116"/>
        <end position="138"/>
    </location>
</feature>
<evidence type="ECO:0000313" key="2">
    <source>
        <dbReference type="EMBL" id="SSX14139.1"/>
    </source>
</evidence>